<evidence type="ECO:0000313" key="3">
    <source>
        <dbReference type="EMBL" id="CRF44627.1"/>
    </source>
</evidence>
<evidence type="ECO:0000313" key="1">
    <source>
        <dbReference type="EMBL" id="CRF40975.1"/>
    </source>
</evidence>
<dbReference type="EMBL" id="CDMH01000023">
    <property type="protein sequence ID" value="CRF42372.1"/>
    <property type="molecule type" value="Genomic_DNA"/>
</dbReference>
<proteinExistence type="predicted"/>
<reference evidence="5 6" key="3">
    <citation type="submission" date="2014-12" db="EMBL/GenBank/DDBJ databases">
        <authorList>
            <person name="Jaenicke S."/>
        </authorList>
    </citation>
    <scope>NUCLEOTIDE SEQUENCE [LARGE SCALE GENOMIC DNA]</scope>
</reference>
<dbReference type="EMBL" id="CDMN01000047">
    <property type="protein sequence ID" value="CRF44627.1"/>
    <property type="molecule type" value="Genomic_DNA"/>
</dbReference>
<protein>
    <submittedName>
        <fullName evidence="1">Uncharacterized protein</fullName>
    </submittedName>
</protein>
<gene>
    <name evidence="1" type="ORF">HAL011_07510</name>
    <name evidence="2" type="ORF">HAL013_05420</name>
    <name evidence="3" type="ORF">HAL09_12210</name>
</gene>
<dbReference type="Proteomes" id="UP000045175">
    <property type="component" value="Unassembled WGS sequence"/>
</dbReference>
<evidence type="ECO:0000313" key="5">
    <source>
        <dbReference type="Proteomes" id="UP000041394"/>
    </source>
</evidence>
<reference evidence="4" key="2">
    <citation type="submission" date="2014-12" db="EMBL/GenBank/DDBJ databases">
        <authorList>
            <person name="Smet A."/>
        </authorList>
    </citation>
    <scope>NUCLEOTIDE SEQUENCE [LARGE SCALE GENOMIC DNA]</scope>
</reference>
<dbReference type="EMBL" id="CDML01000024">
    <property type="protein sequence ID" value="CRF40975.1"/>
    <property type="molecule type" value="Genomic_DNA"/>
</dbReference>
<dbReference type="Proteomes" id="UP000038622">
    <property type="component" value="Unassembled WGS sequence"/>
</dbReference>
<accession>A0A0K2X2S1</accession>
<keyword evidence="4" id="KW-1185">Reference proteome</keyword>
<reference evidence="1" key="1">
    <citation type="submission" date="2014-12" db="EMBL/GenBank/DDBJ databases">
        <title>Whole genome sequences of four Staphylococcus schleiferi canine isolates.</title>
        <authorList>
            <person name="Misic A.M."/>
            <person name="Cain C."/>
            <person name="Morris D.O."/>
            <person name="Rankin S."/>
            <person name="Beiting D."/>
        </authorList>
    </citation>
    <scope>NUCLEOTIDE SEQUENCE</scope>
    <source>
        <strain evidence="1">ASB11</strain>
        <strain evidence="2">ASB13</strain>
        <strain evidence="3">ASB9</strain>
    </source>
</reference>
<evidence type="ECO:0000313" key="2">
    <source>
        <dbReference type="EMBL" id="CRF42372.1"/>
    </source>
</evidence>
<evidence type="ECO:0000313" key="6">
    <source>
        <dbReference type="Proteomes" id="UP000045175"/>
    </source>
</evidence>
<dbReference type="AlphaFoldDB" id="A0A0K2X2S1"/>
<dbReference type="Proteomes" id="UP000041394">
    <property type="component" value="Unassembled WGS sequence"/>
</dbReference>
<name>A0A0K2X2S1_9HELI</name>
<sequence>MFKPKKPSYCNGIIKPQNKLILTSKPSLGGLGACPQE</sequence>
<evidence type="ECO:0000313" key="4">
    <source>
        <dbReference type="Proteomes" id="UP000038622"/>
    </source>
</evidence>
<organism evidence="1 4">
    <name type="scientific">Helicobacter ailurogastricus</name>
    <dbReference type="NCBI Taxonomy" id="1578720"/>
    <lineage>
        <taxon>Bacteria</taxon>
        <taxon>Pseudomonadati</taxon>
        <taxon>Campylobacterota</taxon>
        <taxon>Epsilonproteobacteria</taxon>
        <taxon>Campylobacterales</taxon>
        <taxon>Helicobacteraceae</taxon>
        <taxon>Helicobacter</taxon>
    </lineage>
</organism>